<organism evidence="5 6">
    <name type="scientific">Acinetobacter calcoaceticus</name>
    <dbReference type="NCBI Taxonomy" id="471"/>
    <lineage>
        <taxon>Bacteria</taxon>
        <taxon>Pseudomonadati</taxon>
        <taxon>Pseudomonadota</taxon>
        <taxon>Gammaproteobacteria</taxon>
        <taxon>Moraxellales</taxon>
        <taxon>Moraxellaceae</taxon>
        <taxon>Acinetobacter</taxon>
        <taxon>Acinetobacter calcoaceticus/baumannii complex</taxon>
    </lineage>
</organism>
<dbReference type="Proteomes" id="UP000294963">
    <property type="component" value="Unassembled WGS sequence"/>
</dbReference>
<evidence type="ECO:0000313" key="6">
    <source>
        <dbReference type="Proteomes" id="UP000294963"/>
    </source>
</evidence>
<sequence>MPHHAILFDLDQTLLNRHDSLIQFCDWQATQQFGFDPVTTQRYINRFVALDANGAVWKDQVYAQLKPEFGITDSVQDLVASYLNDFQNFCIPFPKVPETIQQLHAQGYRLGLISNGRTPFQQQNFHSLGLNGYFSSIVVSAAVGLRKPDPAIFLLACQQLELAPEQCIFIGDNERADIQGAQSVGMNAIRFDPPQSVLSATASCASARFNDFSNLIPIIQALPISRIKYRITQD</sequence>
<dbReference type="InterPro" id="IPR006549">
    <property type="entry name" value="HAD-SF_hydro_IIIA"/>
</dbReference>
<dbReference type="InterPro" id="IPR023214">
    <property type="entry name" value="HAD_sf"/>
</dbReference>
<dbReference type="PANTHER" id="PTHR46470:SF2">
    <property type="entry name" value="GLYCERALDEHYDE 3-PHOSPHATE PHOSPHATASE"/>
    <property type="match status" value="1"/>
</dbReference>
<gene>
    <name evidence="5" type="ORF">EC844_13712</name>
</gene>
<dbReference type="InterPro" id="IPR036412">
    <property type="entry name" value="HAD-like_sf"/>
</dbReference>
<keyword evidence="2" id="KW-0479">Metal-binding</keyword>
<dbReference type="SFLD" id="SFLDG01129">
    <property type="entry name" value="C1.5:_HAD__Beta-PGM__Phosphata"/>
    <property type="match status" value="1"/>
</dbReference>
<dbReference type="NCBIfam" id="TIGR01549">
    <property type="entry name" value="HAD-SF-IA-v1"/>
    <property type="match status" value="1"/>
</dbReference>
<evidence type="ECO:0000256" key="3">
    <source>
        <dbReference type="ARBA" id="ARBA00022801"/>
    </source>
</evidence>
<reference evidence="5 6" key="1">
    <citation type="submission" date="2019-03" db="EMBL/GenBank/DDBJ databases">
        <title>Genomic analyses of the natural microbiome of Caenorhabditis elegans.</title>
        <authorList>
            <person name="Samuel B."/>
        </authorList>
    </citation>
    <scope>NUCLEOTIDE SEQUENCE [LARGE SCALE GENOMIC DNA]</scope>
    <source>
        <strain evidence="5 6">JUb89</strain>
    </source>
</reference>
<dbReference type="SFLD" id="SFLDS00003">
    <property type="entry name" value="Haloacid_Dehalogenase"/>
    <property type="match status" value="1"/>
</dbReference>
<comment type="cofactor">
    <cofactor evidence="1">
        <name>Mg(2+)</name>
        <dbReference type="ChEBI" id="CHEBI:18420"/>
    </cofactor>
</comment>
<dbReference type="InterPro" id="IPR041492">
    <property type="entry name" value="HAD_2"/>
</dbReference>
<protein>
    <submittedName>
        <fullName evidence="5">Putative hydrolase of the HAD superfamily</fullName>
    </submittedName>
</protein>
<comment type="caution">
    <text evidence="5">The sequence shown here is derived from an EMBL/GenBank/DDBJ whole genome shotgun (WGS) entry which is preliminary data.</text>
</comment>
<proteinExistence type="predicted"/>
<dbReference type="InterPro" id="IPR051400">
    <property type="entry name" value="HAD-like_hydrolase"/>
</dbReference>
<dbReference type="PRINTS" id="PR00413">
    <property type="entry name" value="HADHALOGNASE"/>
</dbReference>
<evidence type="ECO:0000256" key="1">
    <source>
        <dbReference type="ARBA" id="ARBA00001946"/>
    </source>
</evidence>
<dbReference type="NCBIfam" id="TIGR01662">
    <property type="entry name" value="HAD-SF-IIIA"/>
    <property type="match status" value="1"/>
</dbReference>
<dbReference type="Gene3D" id="3.40.50.1000">
    <property type="entry name" value="HAD superfamily/HAD-like"/>
    <property type="match status" value="1"/>
</dbReference>
<dbReference type="Pfam" id="PF13419">
    <property type="entry name" value="HAD_2"/>
    <property type="match status" value="1"/>
</dbReference>
<keyword evidence="6" id="KW-1185">Reference proteome</keyword>
<accession>A0A4R1XBP7</accession>
<dbReference type="PANTHER" id="PTHR46470">
    <property type="entry name" value="N-ACYLNEURAMINATE-9-PHOSPHATASE"/>
    <property type="match status" value="1"/>
</dbReference>
<dbReference type="InterPro" id="IPR006439">
    <property type="entry name" value="HAD-SF_hydro_IA"/>
</dbReference>
<keyword evidence="4" id="KW-0460">Magnesium</keyword>
<name>A0A4R1XBP7_ACICA</name>
<dbReference type="NCBIfam" id="TIGR01509">
    <property type="entry name" value="HAD-SF-IA-v3"/>
    <property type="match status" value="1"/>
</dbReference>
<evidence type="ECO:0000256" key="4">
    <source>
        <dbReference type="ARBA" id="ARBA00022842"/>
    </source>
</evidence>
<evidence type="ECO:0000313" key="5">
    <source>
        <dbReference type="EMBL" id="TCM59892.1"/>
    </source>
</evidence>
<dbReference type="OrthoDB" id="367448at2"/>
<dbReference type="AlphaFoldDB" id="A0A4R1XBP7"/>
<dbReference type="EMBL" id="SLVJ01000037">
    <property type="protein sequence ID" value="TCM59892.1"/>
    <property type="molecule type" value="Genomic_DNA"/>
</dbReference>
<keyword evidence="3 5" id="KW-0378">Hydrolase</keyword>
<dbReference type="GO" id="GO:0046872">
    <property type="term" value="F:metal ion binding"/>
    <property type="evidence" value="ECO:0007669"/>
    <property type="project" value="UniProtKB-KW"/>
</dbReference>
<dbReference type="GO" id="GO:0044281">
    <property type="term" value="P:small molecule metabolic process"/>
    <property type="evidence" value="ECO:0007669"/>
    <property type="project" value="UniProtKB-ARBA"/>
</dbReference>
<dbReference type="Gene3D" id="1.10.150.520">
    <property type="match status" value="1"/>
</dbReference>
<dbReference type="SUPFAM" id="SSF56784">
    <property type="entry name" value="HAD-like"/>
    <property type="match status" value="1"/>
</dbReference>
<evidence type="ECO:0000256" key="2">
    <source>
        <dbReference type="ARBA" id="ARBA00022723"/>
    </source>
</evidence>
<dbReference type="GO" id="GO:0016791">
    <property type="term" value="F:phosphatase activity"/>
    <property type="evidence" value="ECO:0007669"/>
    <property type="project" value="TreeGrafter"/>
</dbReference>